<feature type="region of interest" description="Disordered" evidence="1">
    <location>
        <begin position="88"/>
        <end position="109"/>
    </location>
</feature>
<dbReference type="PROSITE" id="PS50105">
    <property type="entry name" value="SAM_DOMAIN"/>
    <property type="match status" value="1"/>
</dbReference>
<feature type="compositionally biased region" description="Polar residues" evidence="1">
    <location>
        <begin position="94"/>
        <end position="109"/>
    </location>
</feature>
<sequence>MLNSCTATAMVVASWTCAQVIQWLHDAGFDTFAETFSENEISGDVLPTLTNEILRDDLKISAYGHRVKLLRAVNELLNMAHAPSTAFEEPRALHQTSTEGTVSTRRSQLPASAHQIPRITILPPRDLPEIPKVGRRRFFNTKVGRDIRLNPTYPHTVVFATKGSCVLCFSDSTSGRRRELCTTKKCLTCQVHLCTKKFGDYPSSCFDAFHEEETLEMRSRPPPRPRVTYILPNWDPAKDSYESLKREVLARQFQHK</sequence>
<dbReference type="VEuPathDB" id="FungiDB:H310_04948"/>
<dbReference type="SUPFAM" id="SSF47769">
    <property type="entry name" value="SAM/Pointed domain"/>
    <property type="match status" value="1"/>
</dbReference>
<dbReference type="SMART" id="SM00454">
    <property type="entry name" value="SAM"/>
    <property type="match status" value="1"/>
</dbReference>
<name>A0A024UC98_9STRA</name>
<proteinExistence type="predicted"/>
<dbReference type="InterPro" id="IPR013761">
    <property type="entry name" value="SAM/pointed_sf"/>
</dbReference>
<accession>A0A024UC98</accession>
<protein>
    <recommendedName>
        <fullName evidence="2">SAM domain-containing protein</fullName>
    </recommendedName>
</protein>
<reference evidence="3" key="1">
    <citation type="submission" date="2013-12" db="EMBL/GenBank/DDBJ databases">
        <title>The Genome Sequence of Aphanomyces invadans NJM9701.</title>
        <authorList>
            <consortium name="The Broad Institute Genomics Platform"/>
            <person name="Russ C."/>
            <person name="Tyler B."/>
            <person name="van West P."/>
            <person name="Dieguez-Uribeondo J."/>
            <person name="Young S.K."/>
            <person name="Zeng Q."/>
            <person name="Gargeya S."/>
            <person name="Fitzgerald M."/>
            <person name="Abouelleil A."/>
            <person name="Alvarado L."/>
            <person name="Chapman S.B."/>
            <person name="Gainer-Dewar J."/>
            <person name="Goldberg J."/>
            <person name="Griggs A."/>
            <person name="Gujja S."/>
            <person name="Hansen M."/>
            <person name="Howarth C."/>
            <person name="Imamovic A."/>
            <person name="Ireland A."/>
            <person name="Larimer J."/>
            <person name="McCowan C."/>
            <person name="Murphy C."/>
            <person name="Pearson M."/>
            <person name="Poon T.W."/>
            <person name="Priest M."/>
            <person name="Roberts A."/>
            <person name="Saif S."/>
            <person name="Shea T."/>
            <person name="Sykes S."/>
            <person name="Wortman J."/>
            <person name="Nusbaum C."/>
            <person name="Birren B."/>
        </authorList>
    </citation>
    <scope>NUCLEOTIDE SEQUENCE [LARGE SCALE GENOMIC DNA]</scope>
    <source>
        <strain evidence="3">NJM9701</strain>
    </source>
</reference>
<dbReference type="OrthoDB" id="72325at2759"/>
<evidence type="ECO:0000256" key="1">
    <source>
        <dbReference type="SAM" id="MobiDB-lite"/>
    </source>
</evidence>
<evidence type="ECO:0000313" key="3">
    <source>
        <dbReference type="EMBL" id="ETW03502.1"/>
    </source>
</evidence>
<dbReference type="Gene3D" id="1.10.150.50">
    <property type="entry name" value="Transcription Factor, Ets-1"/>
    <property type="match status" value="1"/>
</dbReference>
<gene>
    <name evidence="3" type="ORF">H310_04948</name>
</gene>
<dbReference type="Pfam" id="PF00536">
    <property type="entry name" value="SAM_1"/>
    <property type="match status" value="1"/>
</dbReference>
<feature type="domain" description="SAM" evidence="2">
    <location>
        <begin position="15"/>
        <end position="79"/>
    </location>
</feature>
<dbReference type="InterPro" id="IPR001660">
    <property type="entry name" value="SAM"/>
</dbReference>
<dbReference type="EMBL" id="KI913959">
    <property type="protein sequence ID" value="ETW03502.1"/>
    <property type="molecule type" value="Genomic_DNA"/>
</dbReference>
<evidence type="ECO:0000259" key="2">
    <source>
        <dbReference type="PROSITE" id="PS50105"/>
    </source>
</evidence>
<dbReference type="RefSeq" id="XP_008867731.1">
    <property type="nucleotide sequence ID" value="XM_008869509.1"/>
</dbReference>
<organism evidence="3">
    <name type="scientific">Aphanomyces invadans</name>
    <dbReference type="NCBI Taxonomy" id="157072"/>
    <lineage>
        <taxon>Eukaryota</taxon>
        <taxon>Sar</taxon>
        <taxon>Stramenopiles</taxon>
        <taxon>Oomycota</taxon>
        <taxon>Saprolegniomycetes</taxon>
        <taxon>Saprolegniales</taxon>
        <taxon>Verrucalvaceae</taxon>
        <taxon>Aphanomyces</taxon>
    </lineage>
</organism>
<dbReference type="AlphaFoldDB" id="A0A024UC98"/>
<dbReference type="GeneID" id="20081998"/>